<evidence type="ECO:0000256" key="1">
    <source>
        <dbReference type="RuleBase" id="RU003682"/>
    </source>
</evidence>
<dbReference type="InterPro" id="IPR005123">
    <property type="entry name" value="Oxoglu/Fe-dep_dioxygenase_dom"/>
</dbReference>
<dbReference type="AlphaFoldDB" id="A0A914D9W9"/>
<comment type="similarity">
    <text evidence="1">Belongs to the iron/ascorbate-dependent oxidoreductase family.</text>
</comment>
<sequence>MELSPSGIPIIDLSFSEPNQVAQYVSKACKDTGCFYIKNHGVDLQLIENTFHDLRTFFEQHIDYKMNFLDPNQNVDRGYHPFETQNVNAFMGRLGLPNDPVEKISFGPPPGFSRPVPENTYPDIPLTLKQHVETYYTQLRQLAERLFQIFAIAANAPSKDFFQEKCIEGEHIMKANFYPKISTPKPHQDTRFATHTDSTPFTILAMDDCSRSLQIQNSKGEWTYADPVKGAFFVNLGDVLAMWTNDKWKATVHRVVWPPKEQERLSIAYFVVMNPDAVVECLESCLAPDETPKYANISYKEYVTARMNRLEGKY</sequence>
<dbReference type="Pfam" id="PF14226">
    <property type="entry name" value="DIOX_N"/>
    <property type="match status" value="1"/>
</dbReference>
<keyword evidence="1" id="KW-0408">Iron</keyword>
<dbReference type="InterPro" id="IPR026992">
    <property type="entry name" value="DIOX_N"/>
</dbReference>
<dbReference type="Proteomes" id="UP000887540">
    <property type="component" value="Unplaced"/>
</dbReference>
<dbReference type="SUPFAM" id="SSF51197">
    <property type="entry name" value="Clavaminate synthase-like"/>
    <property type="match status" value="1"/>
</dbReference>
<evidence type="ECO:0000259" key="2">
    <source>
        <dbReference type="PROSITE" id="PS51471"/>
    </source>
</evidence>
<protein>
    <submittedName>
        <fullName evidence="4">Fe2OG dioxygenase domain-containing protein</fullName>
    </submittedName>
</protein>
<evidence type="ECO:0000313" key="4">
    <source>
        <dbReference type="WBParaSite" id="ACRNAN_scaffold2188.g18632.t1"/>
    </source>
</evidence>
<dbReference type="Gene3D" id="2.60.120.330">
    <property type="entry name" value="B-lactam Antibiotic, Isopenicillin N Synthase, Chain"/>
    <property type="match status" value="1"/>
</dbReference>
<dbReference type="InterPro" id="IPR027443">
    <property type="entry name" value="IPNS-like_sf"/>
</dbReference>
<dbReference type="Pfam" id="PF03171">
    <property type="entry name" value="2OG-FeII_Oxy"/>
    <property type="match status" value="1"/>
</dbReference>
<organism evidence="3 4">
    <name type="scientific">Acrobeloides nanus</name>
    <dbReference type="NCBI Taxonomy" id="290746"/>
    <lineage>
        <taxon>Eukaryota</taxon>
        <taxon>Metazoa</taxon>
        <taxon>Ecdysozoa</taxon>
        <taxon>Nematoda</taxon>
        <taxon>Chromadorea</taxon>
        <taxon>Rhabditida</taxon>
        <taxon>Tylenchina</taxon>
        <taxon>Cephalobomorpha</taxon>
        <taxon>Cephaloboidea</taxon>
        <taxon>Cephalobidae</taxon>
        <taxon>Acrobeloides</taxon>
    </lineage>
</organism>
<keyword evidence="1" id="KW-0560">Oxidoreductase</keyword>
<reference evidence="4" key="1">
    <citation type="submission" date="2022-11" db="UniProtKB">
        <authorList>
            <consortium name="WormBaseParasite"/>
        </authorList>
    </citation>
    <scope>IDENTIFICATION</scope>
</reference>
<accession>A0A914D9W9</accession>
<dbReference type="WBParaSite" id="ACRNAN_scaffold2188.g18632.t1">
    <property type="protein sequence ID" value="ACRNAN_scaffold2188.g18632.t1"/>
    <property type="gene ID" value="ACRNAN_scaffold2188.g18632"/>
</dbReference>
<dbReference type="PROSITE" id="PS51471">
    <property type="entry name" value="FE2OG_OXY"/>
    <property type="match status" value="1"/>
</dbReference>
<name>A0A914D9W9_9BILA</name>
<dbReference type="GO" id="GO:0016491">
    <property type="term" value="F:oxidoreductase activity"/>
    <property type="evidence" value="ECO:0007669"/>
    <property type="project" value="UniProtKB-KW"/>
</dbReference>
<dbReference type="InterPro" id="IPR050231">
    <property type="entry name" value="Iron_ascorbate_oxido_reductase"/>
</dbReference>
<dbReference type="InterPro" id="IPR044861">
    <property type="entry name" value="IPNS-like_FE2OG_OXY"/>
</dbReference>
<dbReference type="PANTHER" id="PTHR47990">
    <property type="entry name" value="2-OXOGLUTARATE (2OG) AND FE(II)-DEPENDENT OXYGENASE SUPERFAMILY PROTEIN-RELATED"/>
    <property type="match status" value="1"/>
</dbReference>
<feature type="domain" description="Fe2OG dioxygenase" evidence="2">
    <location>
        <begin position="169"/>
        <end position="273"/>
    </location>
</feature>
<dbReference type="GO" id="GO:0046872">
    <property type="term" value="F:metal ion binding"/>
    <property type="evidence" value="ECO:0007669"/>
    <property type="project" value="UniProtKB-KW"/>
</dbReference>
<keyword evidence="3" id="KW-1185">Reference proteome</keyword>
<evidence type="ECO:0000313" key="3">
    <source>
        <dbReference type="Proteomes" id="UP000887540"/>
    </source>
</evidence>
<keyword evidence="1" id="KW-0479">Metal-binding</keyword>
<dbReference type="PRINTS" id="PR00682">
    <property type="entry name" value="IPNSYNTHASE"/>
</dbReference>
<proteinExistence type="inferred from homology"/>